<evidence type="ECO:0000256" key="1">
    <source>
        <dbReference type="ARBA" id="ARBA00009533"/>
    </source>
</evidence>
<name>A0AAV9WI83_9PEZI</name>
<comment type="caution">
    <text evidence="3">The sequence shown here is derived from an EMBL/GenBank/DDBJ whole genome shotgun (WGS) entry which is preliminary data.</text>
</comment>
<dbReference type="Gene3D" id="3.40.640.10">
    <property type="entry name" value="Type I PLP-dependent aspartate aminotransferase-like (Major domain)"/>
    <property type="match status" value="1"/>
</dbReference>
<proteinExistence type="inferred from homology"/>
<dbReference type="SUPFAM" id="SSF53383">
    <property type="entry name" value="PLP-dependent transferases"/>
    <property type="match status" value="2"/>
</dbReference>
<organism evidence="3 4">
    <name type="scientific">Arthrobotrys musiformis</name>
    <dbReference type="NCBI Taxonomy" id="47236"/>
    <lineage>
        <taxon>Eukaryota</taxon>
        <taxon>Fungi</taxon>
        <taxon>Dikarya</taxon>
        <taxon>Ascomycota</taxon>
        <taxon>Pezizomycotina</taxon>
        <taxon>Orbiliomycetes</taxon>
        <taxon>Orbiliales</taxon>
        <taxon>Orbiliaceae</taxon>
        <taxon>Arthrobotrys</taxon>
    </lineage>
</organism>
<gene>
    <name evidence="3" type="ORF">TWF481_003689</name>
</gene>
<dbReference type="InterPro" id="IPR015424">
    <property type="entry name" value="PyrdxlP-dep_Trfase"/>
</dbReference>
<keyword evidence="4" id="KW-1185">Reference proteome</keyword>
<evidence type="ECO:0000256" key="2">
    <source>
        <dbReference type="ARBA" id="ARBA00022793"/>
    </source>
</evidence>
<reference evidence="3 4" key="1">
    <citation type="submission" date="2023-08" db="EMBL/GenBank/DDBJ databases">
        <authorList>
            <person name="Palmer J.M."/>
        </authorList>
    </citation>
    <scope>NUCLEOTIDE SEQUENCE [LARGE SCALE GENOMIC DNA]</scope>
    <source>
        <strain evidence="3 4">TWF481</strain>
    </source>
</reference>
<dbReference type="InterPro" id="IPR051151">
    <property type="entry name" value="Group_II_Decarboxylase"/>
</dbReference>
<dbReference type="InterPro" id="IPR015421">
    <property type="entry name" value="PyrdxlP-dep_Trfase_major"/>
</dbReference>
<evidence type="ECO:0000313" key="4">
    <source>
        <dbReference type="Proteomes" id="UP001370758"/>
    </source>
</evidence>
<comment type="similarity">
    <text evidence="1">Belongs to the group II decarboxylase family.</text>
</comment>
<dbReference type="PANTHER" id="PTHR46101">
    <property type="match status" value="1"/>
</dbReference>
<sequence length="717" mass="78472">MPETNRRVLGIGNIKLGTKPLRQPLRLADGSITVCTIVAGGAHHANPPLALPLKPASLGGKDFVRVSYVRGKDQTLAGSRDAIGPLWFSLQEVRFGEGGFRQVYQRCVEMRDKLLRTLNANGASAVSLPYSLDVIVEGCSKEHIDQLVPMGAVSTQRGILVAIQPSVTSKDLDRVVQILSPAPTTTQIEGVDSAYADFSPLYSVSHTVLKDLSSTVESWKVLTRSSAGYPLYMGSLSALGPVIGQFFGVEIPKDWLNMQKEYFLVSRMQSFGPLTPNDRQSFRAAFTNGSTMGNRMGLQAAFKRLPNAIIYFSTETHYSVMKTMRDCDTITGRWSGGRPKFRQIPCNGDGSISVDLLVQRALADKQEYLENGQDYKMILLANIGTTFVGARDDLKNIYRSLWDVGIQISHIHADGAFDFGFSAHGIKLGPPGAVGSDGVPMVQGITISNHKAMGSMVSGEVVSYAPGNELAPLEWDVDPRIIFERWLYSQAYPPAECDALLRYCQKNASRLETALRGIGVATKRNPGSIIVVLEKPPAWIIEEFALRPEGDWVHFITVPEISSDTIDVFVDRLQQFQYSCLAAFRYVNPSINTIMGHGIEFRCIRSRDPLAKQVAELAKGAAPLTCYDTLPSTLIPSMRSALSIAMLDSSTQELEAVLLVESFRDRTVRPGALLIKSCHIGRANMVVFVAKLLSGFVARNTGATLVSDESSYACYLI</sequence>
<dbReference type="PANTHER" id="PTHR46101:SF2">
    <property type="entry name" value="SERINE DECARBOXYLASE"/>
    <property type="match status" value="1"/>
</dbReference>
<accession>A0AAV9WI83</accession>
<protein>
    <recommendedName>
        <fullName evidence="5">Pyridoxal phosphate-dependent transferase</fullName>
    </recommendedName>
</protein>
<dbReference type="GO" id="GO:0016831">
    <property type="term" value="F:carboxy-lyase activity"/>
    <property type="evidence" value="ECO:0007669"/>
    <property type="project" value="UniProtKB-KW"/>
</dbReference>
<dbReference type="EMBL" id="JAVHJL010000002">
    <property type="protein sequence ID" value="KAK6508921.1"/>
    <property type="molecule type" value="Genomic_DNA"/>
</dbReference>
<evidence type="ECO:0008006" key="5">
    <source>
        <dbReference type="Google" id="ProtNLM"/>
    </source>
</evidence>
<dbReference type="AlphaFoldDB" id="A0AAV9WI83"/>
<evidence type="ECO:0000313" key="3">
    <source>
        <dbReference type="EMBL" id="KAK6508921.1"/>
    </source>
</evidence>
<keyword evidence="2" id="KW-0210">Decarboxylase</keyword>
<dbReference type="Proteomes" id="UP001370758">
    <property type="component" value="Unassembled WGS sequence"/>
</dbReference>
<keyword evidence="2" id="KW-0456">Lyase</keyword>